<dbReference type="Proteomes" id="UP000002971">
    <property type="component" value="Unassembled WGS sequence"/>
</dbReference>
<protein>
    <submittedName>
        <fullName evidence="2">Uncharacterized protein</fullName>
    </submittedName>
</protein>
<dbReference type="AlphaFoldDB" id="F7QZ76"/>
<accession>F7QZ76</accession>
<dbReference type="EMBL" id="AFOJ01000002">
    <property type="protein sequence ID" value="EGM53582.1"/>
    <property type="molecule type" value="Genomic_DNA"/>
</dbReference>
<evidence type="ECO:0000256" key="1">
    <source>
        <dbReference type="SAM" id="MobiDB-lite"/>
    </source>
</evidence>
<organism evidence="2 3">
    <name type="scientific">Ligilactobacillus ruminis SPM0211</name>
    <dbReference type="NCBI Taxonomy" id="1040964"/>
    <lineage>
        <taxon>Bacteria</taxon>
        <taxon>Bacillati</taxon>
        <taxon>Bacillota</taxon>
        <taxon>Bacilli</taxon>
        <taxon>Lactobacillales</taxon>
        <taxon>Lactobacillaceae</taxon>
        <taxon>Ligilactobacillus</taxon>
    </lineage>
</organism>
<evidence type="ECO:0000313" key="2">
    <source>
        <dbReference type="EMBL" id="EGM53582.1"/>
    </source>
</evidence>
<gene>
    <name evidence="2" type="ORF">LRU_00718</name>
</gene>
<comment type="caution">
    <text evidence="2">The sequence shown here is derived from an EMBL/GenBank/DDBJ whole genome shotgun (WGS) entry which is preliminary data.</text>
</comment>
<proteinExistence type="predicted"/>
<name>F7QZ76_9LACO</name>
<feature type="region of interest" description="Disordered" evidence="1">
    <location>
        <begin position="1"/>
        <end position="37"/>
    </location>
</feature>
<sequence>MALKDQEKNSSQNQKEGGKKVRSSPELNKMPNEGSRF</sequence>
<evidence type="ECO:0000313" key="3">
    <source>
        <dbReference type="Proteomes" id="UP000002971"/>
    </source>
</evidence>
<reference evidence="2 3" key="1">
    <citation type="journal article" date="2011" name="J. Bacteriol.">
        <title>Genome Sequence of Lactobacillus ruminis SPM0211, Isolated from a Fecal Sample from a Healthy Korean.</title>
        <authorList>
            <person name="Lee S."/>
            <person name="Cho Y.J."/>
            <person name="Lee A.H."/>
            <person name="Chun J."/>
            <person name="Ha N.J."/>
            <person name="Ko G."/>
        </authorList>
    </citation>
    <scope>NUCLEOTIDE SEQUENCE [LARGE SCALE GENOMIC DNA]</scope>
    <source>
        <strain evidence="2 3">SPM0211</strain>
    </source>
</reference>